<dbReference type="AlphaFoldDB" id="A0A834XKU7"/>
<dbReference type="CDD" id="cd14691">
    <property type="entry name" value="bZIP_XBP1"/>
    <property type="match status" value="1"/>
</dbReference>
<dbReference type="Pfam" id="PF00170">
    <property type="entry name" value="bZIP_1"/>
    <property type="match status" value="1"/>
</dbReference>
<evidence type="ECO:0000259" key="8">
    <source>
        <dbReference type="PROSITE" id="PS50217"/>
    </source>
</evidence>
<feature type="domain" description="BZIP" evidence="8">
    <location>
        <begin position="83"/>
        <end position="146"/>
    </location>
</feature>
<sequence length="288" mass="33322">MSSMRSVIITLPKGMQKSTIVGADFNLTSLLNNNNNFKQQQLQNIGVKMEPEYDDMEYTDNDDVKQDGWSKGKKRRLDHLTWEEKLQRKKLKNRVAAQTSRDRKKAKLDELEDTVRALKESNDMLTEECSLLRSQNDTLMAETLKLRKECEINKNKIDNNYCKKCHDNVNCNATSLGSAVSPINPLPQGGAIQMASLMTPNAKLIIKIMILYFLSTKSLNIYKEQISMNSMNLQKIFCEKLQPKFKQILINLMNRPQLQKIPLKNLTIQKEWWGRHQKMWTPVESVKA</sequence>
<organism evidence="9 10">
    <name type="scientific">Aphidius gifuensis</name>
    <name type="common">Parasitoid wasp</name>
    <dbReference type="NCBI Taxonomy" id="684658"/>
    <lineage>
        <taxon>Eukaryota</taxon>
        <taxon>Metazoa</taxon>
        <taxon>Ecdysozoa</taxon>
        <taxon>Arthropoda</taxon>
        <taxon>Hexapoda</taxon>
        <taxon>Insecta</taxon>
        <taxon>Pterygota</taxon>
        <taxon>Neoptera</taxon>
        <taxon>Endopterygota</taxon>
        <taxon>Hymenoptera</taxon>
        <taxon>Apocrita</taxon>
        <taxon>Ichneumonoidea</taxon>
        <taxon>Braconidae</taxon>
        <taxon>Aphidiinae</taxon>
        <taxon>Aphidius</taxon>
    </lineage>
</organism>
<dbReference type="InterPro" id="IPR052470">
    <property type="entry name" value="ER_Stress-Reg_TF"/>
</dbReference>
<accession>A0A834XKU7</accession>
<evidence type="ECO:0000313" key="10">
    <source>
        <dbReference type="Proteomes" id="UP000639338"/>
    </source>
</evidence>
<feature type="coiled-coil region" evidence="7">
    <location>
        <begin position="94"/>
        <end position="135"/>
    </location>
</feature>
<dbReference type="PROSITE" id="PS00036">
    <property type="entry name" value="BZIP_BASIC"/>
    <property type="match status" value="1"/>
</dbReference>
<dbReference type="GO" id="GO:0000981">
    <property type="term" value="F:DNA-binding transcription factor activity, RNA polymerase II-specific"/>
    <property type="evidence" value="ECO:0007669"/>
    <property type="project" value="TreeGrafter"/>
</dbReference>
<dbReference type="GO" id="GO:0000977">
    <property type="term" value="F:RNA polymerase II transcription regulatory region sequence-specific DNA binding"/>
    <property type="evidence" value="ECO:0007669"/>
    <property type="project" value="TreeGrafter"/>
</dbReference>
<evidence type="ECO:0000256" key="2">
    <source>
        <dbReference type="ARBA" id="ARBA00023015"/>
    </source>
</evidence>
<dbReference type="PANTHER" id="PTHR46542">
    <property type="entry name" value="X-BOX BINDING PROTEIN 1"/>
    <property type="match status" value="1"/>
</dbReference>
<dbReference type="EMBL" id="JACMRX010000005">
    <property type="protein sequence ID" value="KAF7989068.1"/>
    <property type="molecule type" value="Genomic_DNA"/>
</dbReference>
<evidence type="ECO:0000313" key="9">
    <source>
        <dbReference type="EMBL" id="KAF7989068.1"/>
    </source>
</evidence>
<dbReference type="Gene3D" id="1.20.5.170">
    <property type="match status" value="1"/>
</dbReference>
<keyword evidence="4" id="KW-0804">Transcription</keyword>
<dbReference type="SMART" id="SM00338">
    <property type="entry name" value="BRLZ"/>
    <property type="match status" value="1"/>
</dbReference>
<evidence type="ECO:0000256" key="5">
    <source>
        <dbReference type="ARBA" id="ARBA00023242"/>
    </source>
</evidence>
<reference evidence="9 10" key="1">
    <citation type="submission" date="2020-08" db="EMBL/GenBank/DDBJ databases">
        <title>Aphidius gifuensis genome sequencing and assembly.</title>
        <authorList>
            <person name="Du Z."/>
        </authorList>
    </citation>
    <scope>NUCLEOTIDE SEQUENCE [LARGE SCALE GENOMIC DNA]</scope>
    <source>
        <strain evidence="9">YNYX2018</strain>
        <tissue evidence="9">Adults</tissue>
    </source>
</reference>
<evidence type="ECO:0000256" key="4">
    <source>
        <dbReference type="ARBA" id="ARBA00023163"/>
    </source>
</evidence>
<protein>
    <recommendedName>
        <fullName evidence="6">X-box-binding protein 1</fullName>
    </recommendedName>
</protein>
<evidence type="ECO:0000256" key="3">
    <source>
        <dbReference type="ARBA" id="ARBA00023125"/>
    </source>
</evidence>
<dbReference type="OrthoDB" id="20960at2759"/>
<evidence type="ECO:0000256" key="6">
    <source>
        <dbReference type="ARBA" id="ARBA00040165"/>
    </source>
</evidence>
<dbReference type="Proteomes" id="UP000639338">
    <property type="component" value="Unassembled WGS sequence"/>
</dbReference>
<dbReference type="SUPFAM" id="SSF57959">
    <property type="entry name" value="Leucine zipper domain"/>
    <property type="match status" value="1"/>
</dbReference>
<dbReference type="PROSITE" id="PS50217">
    <property type="entry name" value="BZIP"/>
    <property type="match status" value="1"/>
</dbReference>
<keyword evidence="7" id="KW-0175">Coiled coil</keyword>
<dbReference type="PANTHER" id="PTHR46542:SF1">
    <property type="entry name" value="X-BOX BINDING PROTEIN 1"/>
    <property type="match status" value="1"/>
</dbReference>
<keyword evidence="2" id="KW-0805">Transcription regulation</keyword>
<keyword evidence="5" id="KW-0539">Nucleus</keyword>
<keyword evidence="3" id="KW-0238">DNA-binding</keyword>
<evidence type="ECO:0000256" key="1">
    <source>
        <dbReference type="ARBA" id="ARBA00022843"/>
    </source>
</evidence>
<name>A0A834XKU7_APHGI</name>
<dbReference type="GO" id="GO:0005634">
    <property type="term" value="C:nucleus"/>
    <property type="evidence" value="ECO:0007669"/>
    <property type="project" value="TreeGrafter"/>
</dbReference>
<dbReference type="InterPro" id="IPR046347">
    <property type="entry name" value="bZIP_sf"/>
</dbReference>
<proteinExistence type="predicted"/>
<keyword evidence="10" id="KW-1185">Reference proteome</keyword>
<dbReference type="InterPro" id="IPR004827">
    <property type="entry name" value="bZIP"/>
</dbReference>
<comment type="caution">
    <text evidence="9">The sequence shown here is derived from an EMBL/GenBank/DDBJ whole genome shotgun (WGS) entry which is preliminary data.</text>
</comment>
<evidence type="ECO:0000256" key="7">
    <source>
        <dbReference type="SAM" id="Coils"/>
    </source>
</evidence>
<gene>
    <name evidence="9" type="ORF">HCN44_007378</name>
</gene>
<keyword evidence="1" id="KW-0832">Ubl conjugation</keyword>